<dbReference type="RefSeq" id="WP_343828023.1">
    <property type="nucleotide sequence ID" value="NZ_BAAACI010000011.1"/>
</dbReference>
<reference evidence="4" key="1">
    <citation type="journal article" date="2019" name="Int. J. Syst. Evol. Microbiol.">
        <title>The Global Catalogue of Microorganisms (GCM) 10K type strain sequencing project: providing services to taxonomists for standard genome sequencing and annotation.</title>
        <authorList>
            <consortium name="The Broad Institute Genomics Platform"/>
            <consortium name="The Broad Institute Genome Sequencing Center for Infectious Disease"/>
            <person name="Wu L."/>
            <person name="Ma J."/>
        </authorList>
    </citation>
    <scope>NUCLEOTIDE SEQUENCE [LARGE SCALE GENOMIC DNA]</scope>
    <source>
        <strain evidence="4">JCM 1417</strain>
    </source>
</reference>
<dbReference type="PANTHER" id="PTHR21064:SF6">
    <property type="entry name" value="AMINOGLYCOSIDE PHOSPHOTRANSFERASE DOMAIN-CONTAINING PROTEIN"/>
    <property type="match status" value="1"/>
</dbReference>
<protein>
    <submittedName>
        <fullName evidence="3">Phosphotransferase</fullName>
    </submittedName>
</protein>
<comment type="caution">
    <text evidence="3">The sequence shown here is derived from an EMBL/GenBank/DDBJ whole genome shotgun (WGS) entry which is preliminary data.</text>
</comment>
<dbReference type="EMBL" id="BAAACI010000011">
    <property type="protein sequence ID" value="GAA0779073.1"/>
    <property type="molecule type" value="Genomic_DNA"/>
</dbReference>
<dbReference type="SUPFAM" id="SSF56112">
    <property type="entry name" value="Protein kinase-like (PK-like)"/>
    <property type="match status" value="1"/>
</dbReference>
<dbReference type="InterPro" id="IPR011009">
    <property type="entry name" value="Kinase-like_dom_sf"/>
</dbReference>
<accession>A0ABP3W7B8</accession>
<dbReference type="Proteomes" id="UP001501047">
    <property type="component" value="Unassembled WGS sequence"/>
</dbReference>
<evidence type="ECO:0000313" key="3">
    <source>
        <dbReference type="EMBL" id="GAA0779073.1"/>
    </source>
</evidence>
<dbReference type="Pfam" id="PF01636">
    <property type="entry name" value="APH"/>
    <property type="match status" value="1"/>
</dbReference>
<feature type="domain" description="Aminoglycoside phosphotransferase" evidence="2">
    <location>
        <begin position="31"/>
        <end position="240"/>
    </location>
</feature>
<dbReference type="InterPro" id="IPR002575">
    <property type="entry name" value="Aminoglycoside_PTrfase"/>
</dbReference>
<organism evidence="3 4">
    <name type="scientific">Clostridium subterminale</name>
    <dbReference type="NCBI Taxonomy" id="1550"/>
    <lineage>
        <taxon>Bacteria</taxon>
        <taxon>Bacillati</taxon>
        <taxon>Bacillota</taxon>
        <taxon>Clostridia</taxon>
        <taxon>Eubacteriales</taxon>
        <taxon>Clostridiaceae</taxon>
        <taxon>Clostridium</taxon>
    </lineage>
</organism>
<proteinExistence type="inferred from homology"/>
<dbReference type="PANTHER" id="PTHR21064">
    <property type="entry name" value="AMINOGLYCOSIDE PHOSPHOTRANSFERASE DOMAIN-CONTAINING PROTEIN-RELATED"/>
    <property type="match status" value="1"/>
</dbReference>
<evidence type="ECO:0000313" key="4">
    <source>
        <dbReference type="Proteomes" id="UP001501047"/>
    </source>
</evidence>
<sequence length="337" mass="40762">MRENNNSILNEIFRLFQLNILEVNINEIGNSANLIYELQNENNAYILRISKQPFCNLSQYEAEMDYVNYLYHMQGNVSKIIPSINNKLVEVIYDNDQCSFVSVFKKAKGHLPRVDNSKEWNEFLFYQWGKTMGKFHCLTKDYRPKEGKIIRKQWNEDLNFIGEYAVDEKDYVIYDIWSEIIKEMNSFPKDKDSYGLIHNDFHQYNFFINDDNITVFDFDDCLYHWYVCDIAIAIYHSLQTIPMNSIEERVEFGVRFIESFLKGYLQENKIEEKWIDKIPLFLEYRRICSYNFILKLWGKNELNEYQKEYLKNIRYNIENRVPYIDINFNKLKEIKKI</sequence>
<gene>
    <name evidence="3" type="ORF">GCM10008908_37020</name>
</gene>
<evidence type="ECO:0000256" key="1">
    <source>
        <dbReference type="ARBA" id="ARBA00038240"/>
    </source>
</evidence>
<dbReference type="Gene3D" id="3.90.1200.10">
    <property type="match status" value="1"/>
</dbReference>
<keyword evidence="4" id="KW-1185">Reference proteome</keyword>
<comment type="similarity">
    <text evidence="1">Belongs to the pseudomonas-type ThrB family.</text>
</comment>
<evidence type="ECO:0000259" key="2">
    <source>
        <dbReference type="Pfam" id="PF01636"/>
    </source>
</evidence>
<name>A0ABP3W7B8_CLOSU</name>
<dbReference type="InterPro" id="IPR050249">
    <property type="entry name" value="Pseudomonas-type_ThrB"/>
</dbReference>